<dbReference type="InterPro" id="IPR013783">
    <property type="entry name" value="Ig-like_fold"/>
</dbReference>
<evidence type="ECO:0000256" key="8">
    <source>
        <dbReference type="SAM" id="MobiDB-lite"/>
    </source>
</evidence>
<accession>A0A7E4UME2</accession>
<comment type="subcellular location">
    <subcellularLocation>
        <location evidence="1">Membrane</location>
        <topology evidence="1">Single-pass type IV membrane protein</topology>
    </subcellularLocation>
</comment>
<feature type="compositionally biased region" description="Polar residues" evidence="8">
    <location>
        <begin position="137"/>
        <end position="147"/>
    </location>
</feature>
<keyword evidence="6" id="KW-0963">Cytoplasm</keyword>
<comment type="similarity">
    <text evidence="2">Belongs to the VAMP-associated protein (VAP) (TC 9.B.17) family.</text>
</comment>
<keyword evidence="5 9" id="KW-0472">Membrane</keyword>
<evidence type="ECO:0000256" key="1">
    <source>
        <dbReference type="ARBA" id="ARBA00004211"/>
    </source>
</evidence>
<feature type="coiled-coil region" evidence="7">
    <location>
        <begin position="187"/>
        <end position="217"/>
    </location>
</feature>
<dbReference type="SUPFAM" id="SSF49354">
    <property type="entry name" value="PapD-like"/>
    <property type="match status" value="1"/>
</dbReference>
<organism evidence="11 12">
    <name type="scientific">Panagrellus redivivus</name>
    <name type="common">Microworm</name>
    <dbReference type="NCBI Taxonomy" id="6233"/>
    <lineage>
        <taxon>Eukaryota</taxon>
        <taxon>Metazoa</taxon>
        <taxon>Ecdysozoa</taxon>
        <taxon>Nematoda</taxon>
        <taxon>Chromadorea</taxon>
        <taxon>Rhabditida</taxon>
        <taxon>Tylenchina</taxon>
        <taxon>Panagrolaimomorpha</taxon>
        <taxon>Panagrolaimoidea</taxon>
        <taxon>Panagrolaimidae</taxon>
        <taxon>Panagrellus</taxon>
    </lineage>
</organism>
<evidence type="ECO:0000313" key="12">
    <source>
        <dbReference type="WBParaSite" id="Pan_g10493.t1"/>
    </source>
</evidence>
<dbReference type="Pfam" id="PF00635">
    <property type="entry name" value="Motile_Sperm"/>
    <property type="match status" value="1"/>
</dbReference>
<evidence type="ECO:0000259" key="10">
    <source>
        <dbReference type="PROSITE" id="PS50202"/>
    </source>
</evidence>
<evidence type="ECO:0000256" key="5">
    <source>
        <dbReference type="ARBA" id="ARBA00023136"/>
    </source>
</evidence>
<dbReference type="PROSITE" id="PS50202">
    <property type="entry name" value="MSP"/>
    <property type="match status" value="1"/>
</dbReference>
<proteinExistence type="inferred from homology"/>
<dbReference type="AlphaFoldDB" id="A0A7E4UME2"/>
<keyword evidence="6" id="KW-0206">Cytoskeleton</keyword>
<keyword evidence="4 9" id="KW-1133">Transmembrane helix</keyword>
<feature type="compositionally biased region" description="Polar residues" evidence="8">
    <location>
        <begin position="163"/>
        <end position="181"/>
    </location>
</feature>
<dbReference type="GO" id="GO:0061817">
    <property type="term" value="P:endoplasmic reticulum-plasma membrane tethering"/>
    <property type="evidence" value="ECO:0007669"/>
    <property type="project" value="TreeGrafter"/>
</dbReference>
<dbReference type="Gene3D" id="2.60.40.10">
    <property type="entry name" value="Immunoglobulins"/>
    <property type="match status" value="1"/>
</dbReference>
<dbReference type="Proteomes" id="UP000492821">
    <property type="component" value="Unassembled WGS sequence"/>
</dbReference>
<dbReference type="GO" id="GO:0005886">
    <property type="term" value="C:plasma membrane"/>
    <property type="evidence" value="ECO:0007669"/>
    <property type="project" value="TreeGrafter"/>
</dbReference>
<dbReference type="GO" id="GO:0090158">
    <property type="term" value="P:endoplasmic reticulum membrane organization"/>
    <property type="evidence" value="ECO:0007669"/>
    <property type="project" value="TreeGrafter"/>
</dbReference>
<dbReference type="PANTHER" id="PTHR10809:SF6">
    <property type="entry name" value="AT11025P-RELATED"/>
    <property type="match status" value="1"/>
</dbReference>
<keyword evidence="3 9" id="KW-0812">Transmembrane</keyword>
<dbReference type="GO" id="GO:0033149">
    <property type="term" value="F:FFAT motif binding"/>
    <property type="evidence" value="ECO:0007669"/>
    <property type="project" value="TreeGrafter"/>
</dbReference>
<dbReference type="WBParaSite" id="Pan_g10493.t1">
    <property type="protein sequence ID" value="Pan_g10493.t1"/>
    <property type="gene ID" value="Pan_g10493"/>
</dbReference>
<comment type="function">
    <text evidence="6">Central component in molecular interactions underlying sperm crawling. Forms an extensive filament system that extends from sperm villipoda, along the leading edge of the pseudopod.</text>
</comment>
<reference evidence="12" key="2">
    <citation type="submission" date="2020-10" db="UniProtKB">
        <authorList>
            <consortium name="WormBaseParasite"/>
        </authorList>
    </citation>
    <scope>IDENTIFICATION</scope>
</reference>
<evidence type="ECO:0000256" key="4">
    <source>
        <dbReference type="ARBA" id="ARBA00022989"/>
    </source>
</evidence>
<dbReference type="InterPro" id="IPR016763">
    <property type="entry name" value="VAP"/>
</dbReference>
<feature type="region of interest" description="Disordered" evidence="8">
    <location>
        <begin position="137"/>
        <end position="186"/>
    </location>
</feature>
<name>A0A7E4UME2_PANRE</name>
<dbReference type="PIRSF" id="PIRSF019693">
    <property type="entry name" value="VAMP-associated"/>
    <property type="match status" value="1"/>
</dbReference>
<evidence type="ECO:0000256" key="3">
    <source>
        <dbReference type="ARBA" id="ARBA00022692"/>
    </source>
</evidence>
<sequence>MAKAAQILRIEPNDQLPFTGPFTEVVTSKIRLENPTDKVVYFKVKTTAPKHYCVRPNSGLIKPSGSADISVLLQPVDKDAILEREGPRHKFMIQSAVATDPSVPVDEFWKKVAPHQIMDSKLRVHFNFVESAATTPVTPSKATTALTTVPPPKDQSKKANVQAPVSQPAESGAPSTGSGTDSDLELRKRYNAENSALERENRNLKEELSKLARVNAVAAVPAEPGMPTIQVVLLAFAMLLIGLILGKMF</sequence>
<protein>
    <recommendedName>
        <fullName evidence="6">Major sperm protein</fullName>
    </recommendedName>
</protein>
<keyword evidence="11" id="KW-1185">Reference proteome</keyword>
<dbReference type="InterPro" id="IPR000535">
    <property type="entry name" value="MSP_dom"/>
</dbReference>
<keyword evidence="7" id="KW-0175">Coiled coil</keyword>
<evidence type="ECO:0000256" key="6">
    <source>
        <dbReference type="RuleBase" id="RU003425"/>
    </source>
</evidence>
<evidence type="ECO:0000256" key="2">
    <source>
        <dbReference type="ARBA" id="ARBA00008932"/>
    </source>
</evidence>
<dbReference type="GO" id="GO:0005789">
    <property type="term" value="C:endoplasmic reticulum membrane"/>
    <property type="evidence" value="ECO:0007669"/>
    <property type="project" value="InterPro"/>
</dbReference>
<reference evidence="11" key="1">
    <citation type="journal article" date="2013" name="Genetics">
        <title>The draft genome and transcriptome of Panagrellus redivivus are shaped by the harsh demands of a free-living lifestyle.</title>
        <authorList>
            <person name="Srinivasan J."/>
            <person name="Dillman A.R."/>
            <person name="Macchietto M.G."/>
            <person name="Heikkinen L."/>
            <person name="Lakso M."/>
            <person name="Fracchia K.M."/>
            <person name="Antoshechkin I."/>
            <person name="Mortazavi A."/>
            <person name="Wong G."/>
            <person name="Sternberg P.W."/>
        </authorList>
    </citation>
    <scope>NUCLEOTIDE SEQUENCE [LARGE SCALE GENOMIC DNA]</scope>
    <source>
        <strain evidence="11">MT8872</strain>
    </source>
</reference>
<feature type="domain" description="MSP" evidence="10">
    <location>
        <begin position="7"/>
        <end position="127"/>
    </location>
</feature>
<dbReference type="PANTHER" id="PTHR10809">
    <property type="entry name" value="VESICLE-ASSOCIATED MEMBRANE PROTEIN-ASSOCIATED PROTEIN"/>
    <property type="match status" value="1"/>
</dbReference>
<evidence type="ECO:0000256" key="7">
    <source>
        <dbReference type="SAM" id="Coils"/>
    </source>
</evidence>
<evidence type="ECO:0000256" key="9">
    <source>
        <dbReference type="SAM" id="Phobius"/>
    </source>
</evidence>
<feature type="transmembrane region" description="Helical" evidence="9">
    <location>
        <begin position="228"/>
        <end position="246"/>
    </location>
</feature>
<evidence type="ECO:0000313" key="11">
    <source>
        <dbReference type="Proteomes" id="UP000492821"/>
    </source>
</evidence>
<dbReference type="InterPro" id="IPR008962">
    <property type="entry name" value="PapD-like_sf"/>
</dbReference>